<sequence>MKIVTGDESGLLKVTTIKQQAIVPMPNKKLKSSICRGKSTPSSIDSDAEVKKDEIPLVKTRVFGTVDRSRSIQFLAQSTLDPNVVVIARVSGIIECVSIETGSILKRHTCFHPALDASKQNEQAPRLSIAKIRKRPEHFIGLHEHNGTIIACTNTGKIFYLQHKDDEVQNKELPHATASLGMDCLSKMRVHPHFPHIFATGGEERDLCVWDINSLFKPAEMNSEDHDKTGCSIPEKKLKKKRQENAETQPSIDPNECENNTLPVLEPIWMAKNVKHDFLDMRVPVWITEIQWIGKDSPTRLVTGTGHHQVRIYDTKLQRRPILDVNVGEHPIKNIAIGSDELDIICADTTGQMTVIHGKSGVVSGKFLGIAGAVTQVVCCVDNDTVVTIGIDRKLRLFERSGKRRITKEVYLKQRLTAMVVDEYFRDETETSNETNDGEKLEQRNGNKSMDESDILWESIPIVDDDTPAKKESVSLTRSSQTKRKQHA</sequence>
<accession>A0A177WAB6</accession>
<name>A0A177WAB6_BATDL</name>
<dbReference type="AlphaFoldDB" id="A0A177WAB6"/>
<comment type="subunit">
    <text evidence="2">Component of the pre-66S ribosomal particle.</text>
</comment>
<dbReference type="InterPro" id="IPR001680">
    <property type="entry name" value="WD40_rpt"/>
</dbReference>
<dbReference type="SUPFAM" id="SSF50978">
    <property type="entry name" value="WD40 repeat-like"/>
    <property type="match status" value="1"/>
</dbReference>
<reference evidence="5 6" key="2">
    <citation type="submission" date="2016-05" db="EMBL/GenBank/DDBJ databases">
        <title>Lineage-specific infection strategies underlie the spectrum of fungal disease in amphibians.</title>
        <authorList>
            <person name="Cuomo C.A."/>
            <person name="Farrer R.A."/>
            <person name="James T."/>
            <person name="Longcore J."/>
            <person name="Birren B."/>
        </authorList>
    </citation>
    <scope>NUCLEOTIDE SEQUENCE [LARGE SCALE GENOMIC DNA]</scope>
    <source>
        <strain evidence="5 6">JEL423</strain>
    </source>
</reference>
<dbReference type="PANTHER" id="PTHR16038">
    <property type="entry name" value="NOP SEVEN ASSOCIATED PROTEIN 1"/>
    <property type="match status" value="1"/>
</dbReference>
<protein>
    <recommendedName>
        <fullName evidence="3">Ribosome biogenesis protein NSA1</fullName>
    </recommendedName>
</protein>
<dbReference type="EMBL" id="DS022300">
    <property type="protein sequence ID" value="OAJ36331.1"/>
    <property type="molecule type" value="Genomic_DNA"/>
</dbReference>
<evidence type="ECO:0000256" key="2">
    <source>
        <dbReference type="ARBA" id="ARBA00011187"/>
    </source>
</evidence>
<dbReference type="Proteomes" id="UP000077115">
    <property type="component" value="Unassembled WGS sequence"/>
</dbReference>
<organism evidence="5 6">
    <name type="scientific">Batrachochytrium dendrobatidis (strain JEL423)</name>
    <dbReference type="NCBI Taxonomy" id="403673"/>
    <lineage>
        <taxon>Eukaryota</taxon>
        <taxon>Fungi</taxon>
        <taxon>Fungi incertae sedis</taxon>
        <taxon>Chytridiomycota</taxon>
        <taxon>Chytridiomycota incertae sedis</taxon>
        <taxon>Chytridiomycetes</taxon>
        <taxon>Rhizophydiales</taxon>
        <taxon>Rhizophydiales incertae sedis</taxon>
        <taxon>Batrachochytrium</taxon>
    </lineage>
</organism>
<gene>
    <name evidence="5" type="ORF">BDEG_20516</name>
</gene>
<dbReference type="InterPro" id="IPR037379">
    <property type="entry name" value="WDR74/Nsa1"/>
</dbReference>
<dbReference type="GO" id="GO:0030687">
    <property type="term" value="C:preribosome, large subunit precursor"/>
    <property type="evidence" value="ECO:0007669"/>
    <property type="project" value="TreeGrafter"/>
</dbReference>
<proteinExistence type="inferred from homology"/>
<reference evidence="5 6" key="1">
    <citation type="submission" date="2006-10" db="EMBL/GenBank/DDBJ databases">
        <title>The Genome Sequence of Batrachochytrium dendrobatidis JEL423.</title>
        <authorList>
            <consortium name="The Broad Institute Genome Sequencing Platform"/>
            <person name="Birren B."/>
            <person name="Lander E."/>
            <person name="Galagan J."/>
            <person name="Cuomo C."/>
            <person name="Devon K."/>
            <person name="Jaffe D."/>
            <person name="Butler J."/>
            <person name="Alvarez P."/>
            <person name="Gnerre S."/>
            <person name="Grabherr M."/>
            <person name="Kleber M."/>
            <person name="Mauceli E."/>
            <person name="Brockman W."/>
            <person name="Young S."/>
            <person name="LaButti K."/>
            <person name="Sykes S."/>
            <person name="DeCaprio D."/>
            <person name="Crawford M."/>
            <person name="Koehrsen M."/>
            <person name="Engels R."/>
            <person name="Montgomery P."/>
            <person name="Pearson M."/>
            <person name="Howarth C."/>
            <person name="Larson L."/>
            <person name="White J."/>
            <person name="O'Leary S."/>
            <person name="Kodira C."/>
            <person name="Zeng Q."/>
            <person name="Yandava C."/>
            <person name="Alvarado L."/>
            <person name="Longcore J."/>
            <person name="James T."/>
        </authorList>
    </citation>
    <scope>NUCLEOTIDE SEQUENCE [LARGE SCALE GENOMIC DNA]</scope>
    <source>
        <strain evidence="5 6">JEL423</strain>
    </source>
</reference>
<dbReference type="PANTHER" id="PTHR16038:SF4">
    <property type="entry name" value="WD REPEAT-CONTAINING PROTEIN 74"/>
    <property type="match status" value="1"/>
</dbReference>
<dbReference type="eggNOG" id="KOG3881">
    <property type="taxonomic scope" value="Eukaryota"/>
</dbReference>
<dbReference type="CDD" id="cd22857">
    <property type="entry name" value="WDR74"/>
    <property type="match status" value="1"/>
</dbReference>
<dbReference type="GO" id="GO:0042273">
    <property type="term" value="P:ribosomal large subunit biogenesis"/>
    <property type="evidence" value="ECO:0007669"/>
    <property type="project" value="InterPro"/>
</dbReference>
<feature type="region of interest" description="Disordered" evidence="4">
    <location>
        <begin position="221"/>
        <end position="257"/>
    </location>
</feature>
<dbReference type="VEuPathDB" id="FungiDB:BDEG_20516"/>
<dbReference type="SMART" id="SM00320">
    <property type="entry name" value="WD40"/>
    <property type="match status" value="3"/>
</dbReference>
<dbReference type="InterPro" id="IPR036322">
    <property type="entry name" value="WD40_repeat_dom_sf"/>
</dbReference>
<dbReference type="Gene3D" id="2.130.10.10">
    <property type="entry name" value="YVTN repeat-like/Quinoprotein amine dehydrogenase"/>
    <property type="match status" value="1"/>
</dbReference>
<evidence type="ECO:0000256" key="3">
    <source>
        <dbReference type="ARBA" id="ARBA00014234"/>
    </source>
</evidence>
<feature type="compositionally biased region" description="Basic and acidic residues" evidence="4">
    <location>
        <begin position="437"/>
        <end position="451"/>
    </location>
</feature>
<comment type="similarity">
    <text evidence="1">Belongs to the NSA1 family.</text>
</comment>
<evidence type="ECO:0000313" key="6">
    <source>
        <dbReference type="Proteomes" id="UP000077115"/>
    </source>
</evidence>
<feature type="compositionally biased region" description="Polar residues" evidence="4">
    <location>
        <begin position="246"/>
        <end position="257"/>
    </location>
</feature>
<dbReference type="STRING" id="403673.A0A177WAB6"/>
<feature type="region of interest" description="Disordered" evidence="4">
    <location>
        <begin position="428"/>
        <end position="488"/>
    </location>
</feature>
<evidence type="ECO:0000313" key="5">
    <source>
        <dbReference type="EMBL" id="OAJ36331.1"/>
    </source>
</evidence>
<dbReference type="OrthoDB" id="18388at2759"/>
<evidence type="ECO:0000256" key="4">
    <source>
        <dbReference type="SAM" id="MobiDB-lite"/>
    </source>
</evidence>
<dbReference type="GO" id="GO:0005730">
    <property type="term" value="C:nucleolus"/>
    <property type="evidence" value="ECO:0007669"/>
    <property type="project" value="InterPro"/>
</dbReference>
<evidence type="ECO:0000256" key="1">
    <source>
        <dbReference type="ARBA" id="ARBA00007861"/>
    </source>
</evidence>
<dbReference type="InterPro" id="IPR015943">
    <property type="entry name" value="WD40/YVTN_repeat-like_dom_sf"/>
</dbReference>